<dbReference type="EMBL" id="JBFOLJ010000008">
    <property type="protein sequence ID" value="KAL2513989.1"/>
    <property type="molecule type" value="Genomic_DNA"/>
</dbReference>
<evidence type="ECO:0000313" key="3">
    <source>
        <dbReference type="Proteomes" id="UP001604277"/>
    </source>
</evidence>
<name>A0ABD1TMN1_9LAMI</name>
<proteinExistence type="predicted"/>
<sequence>MSIDVVGTKYEKTLLDHEELSVEGNFPLVRRPLSLPCRMHLCQSNNYGPDPQHTDPNGYNDGLAPESSSEGPESTPQPPIAQSFVLGNDELLKDYLARFSRVTPSIKDLQMSAVVIAILNAIEGLPDLEYARTLT</sequence>
<keyword evidence="3" id="KW-1185">Reference proteome</keyword>
<accession>A0ABD1TMN1</accession>
<dbReference type="AlphaFoldDB" id="A0ABD1TMN1"/>
<comment type="caution">
    <text evidence="2">The sequence shown here is derived from an EMBL/GenBank/DDBJ whole genome shotgun (WGS) entry which is preliminary data.</text>
</comment>
<feature type="region of interest" description="Disordered" evidence="1">
    <location>
        <begin position="41"/>
        <end position="81"/>
    </location>
</feature>
<protein>
    <submittedName>
        <fullName evidence="2">Uncharacterized protein</fullName>
    </submittedName>
</protein>
<organism evidence="2 3">
    <name type="scientific">Forsythia ovata</name>
    <dbReference type="NCBI Taxonomy" id="205694"/>
    <lineage>
        <taxon>Eukaryota</taxon>
        <taxon>Viridiplantae</taxon>
        <taxon>Streptophyta</taxon>
        <taxon>Embryophyta</taxon>
        <taxon>Tracheophyta</taxon>
        <taxon>Spermatophyta</taxon>
        <taxon>Magnoliopsida</taxon>
        <taxon>eudicotyledons</taxon>
        <taxon>Gunneridae</taxon>
        <taxon>Pentapetalae</taxon>
        <taxon>asterids</taxon>
        <taxon>lamiids</taxon>
        <taxon>Lamiales</taxon>
        <taxon>Oleaceae</taxon>
        <taxon>Forsythieae</taxon>
        <taxon>Forsythia</taxon>
    </lineage>
</organism>
<evidence type="ECO:0000313" key="2">
    <source>
        <dbReference type="EMBL" id="KAL2513989.1"/>
    </source>
</evidence>
<gene>
    <name evidence="2" type="ORF">Fot_27960</name>
</gene>
<reference evidence="3" key="1">
    <citation type="submission" date="2024-07" db="EMBL/GenBank/DDBJ databases">
        <title>Two chromosome-level genome assemblies of Korean endemic species Abeliophyllum distichum and Forsythia ovata (Oleaceae).</title>
        <authorList>
            <person name="Jang H."/>
        </authorList>
    </citation>
    <scope>NUCLEOTIDE SEQUENCE [LARGE SCALE GENOMIC DNA]</scope>
</reference>
<feature type="compositionally biased region" description="Low complexity" evidence="1">
    <location>
        <begin position="65"/>
        <end position="74"/>
    </location>
</feature>
<evidence type="ECO:0000256" key="1">
    <source>
        <dbReference type="SAM" id="MobiDB-lite"/>
    </source>
</evidence>
<dbReference type="Proteomes" id="UP001604277">
    <property type="component" value="Unassembled WGS sequence"/>
</dbReference>